<dbReference type="GO" id="GO:0000105">
    <property type="term" value="P:L-histidine biosynthetic process"/>
    <property type="evidence" value="ECO:0007669"/>
    <property type="project" value="UniProtKB-UniPathway"/>
</dbReference>
<evidence type="ECO:0000256" key="4">
    <source>
        <dbReference type="ARBA" id="ARBA00022605"/>
    </source>
</evidence>
<evidence type="ECO:0000313" key="12">
    <source>
        <dbReference type="Proteomes" id="UP000190744"/>
    </source>
</evidence>
<keyword evidence="7" id="KW-0368">Histidine biosynthesis</keyword>
<comment type="catalytic activity">
    <reaction evidence="8">
        <text>L-histidinol phosphate + H2O = L-histidinol + phosphate</text>
        <dbReference type="Rhea" id="RHEA:14465"/>
        <dbReference type="ChEBI" id="CHEBI:15377"/>
        <dbReference type="ChEBI" id="CHEBI:43474"/>
        <dbReference type="ChEBI" id="CHEBI:57699"/>
        <dbReference type="ChEBI" id="CHEBI:57980"/>
        <dbReference type="EC" id="3.1.3.15"/>
    </reaction>
</comment>
<dbReference type="InterPro" id="IPR010140">
    <property type="entry name" value="Histidinol_P_phosphatase_HisJ"/>
</dbReference>
<proteinExistence type="inferred from homology"/>
<dbReference type="Proteomes" id="UP000190744">
    <property type="component" value="Unassembled WGS sequence"/>
</dbReference>
<dbReference type="NCBIfam" id="TIGR01856">
    <property type="entry name" value="hisJ_fam"/>
    <property type="match status" value="1"/>
</dbReference>
<dbReference type="UniPathway" id="UPA00031">
    <property type="reaction ID" value="UER00013"/>
</dbReference>
<dbReference type="EC" id="3.1.3.15" evidence="3"/>
<sequence length="462" mass="52360">MKPLPFPLALNIGTDIVHLPRITRLLQRPNYLTRFTRRILSDHEQVDFQKRFKDTLPAHLHPSSPRTSTAPSTQIIITPDMTRWLAGRFAAKEAARKAAPDGAASLGWKDVEVRVPRDQHVDGKGKGKGKRDGDDVGEFVPEEGKEYTMPFSHHSHSGQFCPGHAKDSLEEVIQTAISKKMQVFCLTEHMPRDAEDFYPEEIEAGQTEAWHSTNEEAYFTEAVRLRQKYGSQISIIIGFECDWIRPSSQALITRSLSRFPFEFFIGSVHHMHTVPIDYDHEMYIRARDIAGGTDELLFENYFDAQLDMLKALKPPVVGHFDLIRLKSDDPERSFKSWPGVWERVVRNLEFVVGYGGLVEVNGAALRKGMSEPYPNGEVCEELLALGGRFCLSDDSHGVDQVSLNFHRVLEFLDRVGVKTLHYLSLVGEEGGDLSPAPDERFPRTRIAAVSMEEVREMAFWKA</sequence>
<evidence type="ECO:0000256" key="1">
    <source>
        <dbReference type="ARBA" id="ARBA00004970"/>
    </source>
</evidence>
<evidence type="ECO:0000259" key="9">
    <source>
        <dbReference type="Pfam" id="PF01648"/>
    </source>
</evidence>
<dbReference type="Pfam" id="PF02811">
    <property type="entry name" value="PHP"/>
    <property type="match status" value="1"/>
</dbReference>
<dbReference type="GO" id="GO:0008897">
    <property type="term" value="F:holo-[acyl-carrier-protein] synthase activity"/>
    <property type="evidence" value="ECO:0007669"/>
    <property type="project" value="InterPro"/>
</dbReference>
<dbReference type="FunFam" id="3.20.20.140:FF:000059">
    <property type="entry name" value="Histidinol-phosphatase"/>
    <property type="match status" value="1"/>
</dbReference>
<comment type="pathway">
    <text evidence="1">Amino-acid biosynthesis; L-histidine biosynthesis; L-histidine from 5-phospho-alpha-D-ribose 1-diphosphate: step 8/9.</text>
</comment>
<evidence type="ECO:0000256" key="8">
    <source>
        <dbReference type="ARBA" id="ARBA00049158"/>
    </source>
</evidence>
<dbReference type="EMBL" id="LJBN01000119">
    <property type="protein sequence ID" value="OOQ88307.1"/>
    <property type="molecule type" value="Genomic_DNA"/>
</dbReference>
<keyword evidence="4" id="KW-0028">Amino-acid biosynthesis</keyword>
<evidence type="ECO:0000256" key="5">
    <source>
        <dbReference type="ARBA" id="ARBA00022679"/>
    </source>
</evidence>
<name>A0A1S9RS34_PENBI</name>
<dbReference type="Gene3D" id="3.90.470.20">
    <property type="entry name" value="4'-phosphopantetheinyl transferase domain"/>
    <property type="match status" value="1"/>
</dbReference>
<dbReference type="InterPro" id="IPR037143">
    <property type="entry name" value="4-PPantetheinyl_Trfase_dom_sf"/>
</dbReference>
<dbReference type="InterPro" id="IPR008278">
    <property type="entry name" value="4-PPantetheinyl_Trfase_dom"/>
</dbReference>
<keyword evidence="5" id="KW-0808">Transferase</keyword>
<dbReference type="SUPFAM" id="SSF89550">
    <property type="entry name" value="PHP domain-like"/>
    <property type="match status" value="1"/>
</dbReference>
<keyword evidence="6" id="KW-0378">Hydrolase</keyword>
<reference evidence="12" key="1">
    <citation type="submission" date="2015-09" db="EMBL/GenBank/DDBJ databases">
        <authorList>
            <person name="Fill T.P."/>
            <person name="Baretta J.F."/>
            <person name="de Almeida L.G."/>
            <person name="Rocha M."/>
            <person name="de Souza D.H."/>
            <person name="Malavazi I."/>
            <person name="Cerdeira L.T."/>
            <person name="Hong H."/>
            <person name="Samborskyy M."/>
            <person name="de Vasconcelos A.T."/>
            <person name="Leadlay P."/>
            <person name="Rodrigues-Filho E."/>
        </authorList>
    </citation>
    <scope>NUCLEOTIDE SEQUENCE [LARGE SCALE GENOMIC DNA]</scope>
    <source>
        <strain evidence="12">LaBioMMi 136</strain>
    </source>
</reference>
<dbReference type="PANTHER" id="PTHR21039:SF0">
    <property type="entry name" value="HISTIDINOL-PHOSPHATASE"/>
    <property type="match status" value="1"/>
</dbReference>
<dbReference type="AlphaFoldDB" id="A0A1S9RS34"/>
<gene>
    <name evidence="11" type="ORF">PEBR_13390</name>
</gene>
<comment type="similarity">
    <text evidence="2">Belongs to the PHP hydrolase family. HisK subfamily.</text>
</comment>
<comment type="caution">
    <text evidence="11">The sequence shown here is derived from an EMBL/GenBank/DDBJ whole genome shotgun (WGS) entry which is preliminary data.</text>
</comment>
<evidence type="ECO:0000313" key="11">
    <source>
        <dbReference type="EMBL" id="OOQ88307.1"/>
    </source>
</evidence>
<evidence type="ECO:0000256" key="7">
    <source>
        <dbReference type="ARBA" id="ARBA00023102"/>
    </source>
</evidence>
<protein>
    <recommendedName>
        <fullName evidence="3">histidinol-phosphatase</fullName>
        <ecNumber evidence="3">3.1.3.15</ecNumber>
    </recommendedName>
</protein>
<evidence type="ECO:0000256" key="3">
    <source>
        <dbReference type="ARBA" id="ARBA00013085"/>
    </source>
</evidence>
<evidence type="ECO:0000256" key="2">
    <source>
        <dbReference type="ARBA" id="ARBA00009152"/>
    </source>
</evidence>
<feature type="domain" description="4'-phosphopantetheinyl transferase" evidence="9">
    <location>
        <begin position="12"/>
        <end position="120"/>
    </location>
</feature>
<dbReference type="InterPro" id="IPR016195">
    <property type="entry name" value="Pol/histidinol_Pase-like"/>
</dbReference>
<dbReference type="GO" id="GO:0000287">
    <property type="term" value="F:magnesium ion binding"/>
    <property type="evidence" value="ECO:0007669"/>
    <property type="project" value="InterPro"/>
</dbReference>
<evidence type="ECO:0000256" key="6">
    <source>
        <dbReference type="ARBA" id="ARBA00022801"/>
    </source>
</evidence>
<accession>A0A1S9RS34</accession>
<evidence type="ECO:0000259" key="10">
    <source>
        <dbReference type="Pfam" id="PF02811"/>
    </source>
</evidence>
<feature type="domain" description="PHP" evidence="10">
    <location>
        <begin position="153"/>
        <end position="361"/>
    </location>
</feature>
<dbReference type="GO" id="GO:0005737">
    <property type="term" value="C:cytoplasm"/>
    <property type="evidence" value="ECO:0007669"/>
    <property type="project" value="TreeGrafter"/>
</dbReference>
<dbReference type="GO" id="GO:0004401">
    <property type="term" value="F:histidinol-phosphatase activity"/>
    <property type="evidence" value="ECO:0007669"/>
    <property type="project" value="UniProtKB-EC"/>
</dbReference>
<dbReference type="CDD" id="cd12110">
    <property type="entry name" value="PHP_HisPPase_Hisj_like"/>
    <property type="match status" value="1"/>
</dbReference>
<organism evidence="11 12">
    <name type="scientific">Penicillium brasilianum</name>
    <dbReference type="NCBI Taxonomy" id="104259"/>
    <lineage>
        <taxon>Eukaryota</taxon>
        <taxon>Fungi</taxon>
        <taxon>Dikarya</taxon>
        <taxon>Ascomycota</taxon>
        <taxon>Pezizomycotina</taxon>
        <taxon>Eurotiomycetes</taxon>
        <taxon>Eurotiomycetidae</taxon>
        <taxon>Eurotiales</taxon>
        <taxon>Aspergillaceae</taxon>
        <taxon>Penicillium</taxon>
    </lineage>
</organism>
<dbReference type="InterPro" id="IPR004013">
    <property type="entry name" value="PHP_dom"/>
</dbReference>
<dbReference type="Gene3D" id="3.20.20.140">
    <property type="entry name" value="Metal-dependent hydrolases"/>
    <property type="match status" value="1"/>
</dbReference>
<dbReference type="Pfam" id="PF01648">
    <property type="entry name" value="ACPS"/>
    <property type="match status" value="1"/>
</dbReference>
<dbReference type="PANTHER" id="PTHR21039">
    <property type="entry name" value="HISTIDINOL PHOSPHATASE-RELATED"/>
    <property type="match status" value="1"/>
</dbReference>
<dbReference type="SUPFAM" id="SSF56214">
    <property type="entry name" value="4'-phosphopantetheinyl transferase"/>
    <property type="match status" value="1"/>
</dbReference>